<evidence type="ECO:0000256" key="5">
    <source>
        <dbReference type="ARBA" id="ARBA00022821"/>
    </source>
</evidence>
<protein>
    <submittedName>
        <fullName evidence="7">Uncharacterized protein</fullName>
    </submittedName>
</protein>
<comment type="subcellular location">
    <subcellularLocation>
        <location evidence="2">Secreted</location>
    </subcellularLocation>
</comment>
<comment type="function">
    <text evidence="1">Thionins are small plant proteins which are toxic to animal cells. They seem to exert their toxic effect at the level of the cell membrane. Their precise function is not known.</text>
</comment>
<reference evidence="7" key="1">
    <citation type="submission" date="2015-06" db="UniProtKB">
        <authorList>
            <consortium name="EnsemblPlants"/>
        </authorList>
    </citation>
    <scope>IDENTIFICATION</scope>
</reference>
<keyword evidence="6" id="KW-1015">Disulfide bond</keyword>
<dbReference type="GO" id="GO:0005576">
    <property type="term" value="C:extracellular region"/>
    <property type="evidence" value="ECO:0007669"/>
    <property type="project" value="UniProtKB-SubCell"/>
</dbReference>
<dbReference type="InterPro" id="IPR001010">
    <property type="entry name" value="Thionin"/>
</dbReference>
<evidence type="ECO:0000313" key="7">
    <source>
        <dbReference type="EnsemblPlants" id="EMT07562"/>
    </source>
</evidence>
<name>M8AST7_AEGTA</name>
<accession>M8AST7</accession>
<evidence type="ECO:0000256" key="3">
    <source>
        <dbReference type="ARBA" id="ARBA00022525"/>
    </source>
</evidence>
<dbReference type="OMA" id="SGHIWDN"/>
<keyword evidence="3" id="KW-0964">Secreted</keyword>
<sequence>MVMRGNKSNVKTIELILVVVRLVALEQTQQAQTNVCCVFMSQSYYYWTCREVARSSIETCSELPLVFGHIWDNGCTSPYVNPEIPHIQAAADYHETTINYRKLGRTSSVCNKITCGALVVGGNVDGTSATECCKNACHDVCNREVLKLQKSMMLN</sequence>
<dbReference type="AlphaFoldDB" id="M8AST7"/>
<evidence type="ECO:0000256" key="1">
    <source>
        <dbReference type="ARBA" id="ARBA00002847"/>
    </source>
</evidence>
<keyword evidence="5" id="KW-0611">Plant defense</keyword>
<organism evidence="7">
    <name type="scientific">Aegilops tauschii</name>
    <name type="common">Tausch's goatgrass</name>
    <name type="synonym">Aegilops squarrosa</name>
    <dbReference type="NCBI Taxonomy" id="37682"/>
    <lineage>
        <taxon>Eukaryota</taxon>
        <taxon>Viridiplantae</taxon>
        <taxon>Streptophyta</taxon>
        <taxon>Embryophyta</taxon>
        <taxon>Tracheophyta</taxon>
        <taxon>Spermatophyta</taxon>
        <taxon>Magnoliopsida</taxon>
        <taxon>Liliopsida</taxon>
        <taxon>Poales</taxon>
        <taxon>Poaceae</taxon>
        <taxon>BOP clade</taxon>
        <taxon>Pooideae</taxon>
        <taxon>Triticodae</taxon>
        <taxon>Triticeae</taxon>
        <taxon>Triticinae</taxon>
        <taxon>Aegilops</taxon>
    </lineage>
</organism>
<proteinExistence type="predicted"/>
<dbReference type="PANTHER" id="PTHR33920:SF3">
    <property type="entry name" value="ACIDIC PROTEIN"/>
    <property type="match status" value="1"/>
</dbReference>
<dbReference type="GO" id="GO:0006952">
    <property type="term" value="P:defense response"/>
    <property type="evidence" value="ECO:0007669"/>
    <property type="project" value="UniProtKB-KW"/>
</dbReference>
<evidence type="ECO:0000256" key="2">
    <source>
        <dbReference type="ARBA" id="ARBA00004613"/>
    </source>
</evidence>
<dbReference type="PANTHER" id="PTHR33920">
    <property type="entry name" value="THIONIN-2.1-RELATED"/>
    <property type="match status" value="1"/>
</dbReference>
<evidence type="ECO:0000256" key="4">
    <source>
        <dbReference type="ARBA" id="ARBA00022729"/>
    </source>
</evidence>
<keyword evidence="4" id="KW-0732">Signal</keyword>
<evidence type="ECO:0000256" key="6">
    <source>
        <dbReference type="ARBA" id="ARBA00023157"/>
    </source>
</evidence>
<dbReference type="EnsemblPlants" id="EMT07562">
    <property type="protein sequence ID" value="EMT07562"/>
    <property type="gene ID" value="F775_29148"/>
</dbReference>